<proteinExistence type="predicted"/>
<organism evidence="1 2">
    <name type="scientific">Cardamine amara subsp. amara</name>
    <dbReference type="NCBI Taxonomy" id="228776"/>
    <lineage>
        <taxon>Eukaryota</taxon>
        <taxon>Viridiplantae</taxon>
        <taxon>Streptophyta</taxon>
        <taxon>Embryophyta</taxon>
        <taxon>Tracheophyta</taxon>
        <taxon>Spermatophyta</taxon>
        <taxon>Magnoliopsida</taxon>
        <taxon>eudicotyledons</taxon>
        <taxon>Gunneridae</taxon>
        <taxon>Pentapetalae</taxon>
        <taxon>rosids</taxon>
        <taxon>malvids</taxon>
        <taxon>Brassicales</taxon>
        <taxon>Brassicaceae</taxon>
        <taxon>Cardamineae</taxon>
        <taxon>Cardamine</taxon>
    </lineage>
</organism>
<dbReference type="SUPFAM" id="SSF52047">
    <property type="entry name" value="RNI-like"/>
    <property type="match status" value="1"/>
</dbReference>
<dbReference type="AlphaFoldDB" id="A0ABD1AIE4"/>
<evidence type="ECO:0000313" key="1">
    <source>
        <dbReference type="EMBL" id="KAL1203019.1"/>
    </source>
</evidence>
<sequence>MDIRKSEEKLPKSLKNLNLNTNRGQKNETLVSAYLAFSRISALKSKPPSLVSLCLGVIGKHLEEMIPCLPDISIIFPADIKLSIAAIARRRKLLDDHVIVSLADSSWEILDVSGSDVSNSGLAKVAEMCKSLRAVDISRCNKITSIGVSELVQHCRSLEALRCGGCPGSESTIRRSLIIFKPNLSNVEGETWEELDITEIGHGGQSLRWLVWPRIDKDSLAMLSSECPRIVVNPKPSLVAYRRDEVPQEALPDVALDEPFIKDIDPKTWVVTGVVQKPTSFPLSNELPIAEKFRLAYAERDARLAPKRAKNARQQQRRAERDWMMSSNKAKAMFLASMATRSLYKS</sequence>
<dbReference type="Gene3D" id="3.80.10.10">
    <property type="entry name" value="Ribonuclease Inhibitor"/>
    <property type="match status" value="1"/>
</dbReference>
<dbReference type="InterPro" id="IPR006553">
    <property type="entry name" value="Leu-rich_rpt_Cys-con_subtyp"/>
</dbReference>
<dbReference type="Proteomes" id="UP001558713">
    <property type="component" value="Unassembled WGS sequence"/>
</dbReference>
<evidence type="ECO:0000313" key="2">
    <source>
        <dbReference type="Proteomes" id="UP001558713"/>
    </source>
</evidence>
<dbReference type="InterPro" id="IPR032675">
    <property type="entry name" value="LRR_dom_sf"/>
</dbReference>
<accession>A0ABD1AIE4</accession>
<evidence type="ECO:0008006" key="3">
    <source>
        <dbReference type="Google" id="ProtNLM"/>
    </source>
</evidence>
<dbReference type="FunFam" id="3.80.10.10:FF:000552">
    <property type="entry name" value="RNI-like superfamily protein"/>
    <property type="match status" value="1"/>
</dbReference>
<keyword evidence="2" id="KW-1185">Reference proteome</keyword>
<name>A0ABD1AIE4_CARAN</name>
<protein>
    <recommendedName>
        <fullName evidence="3">RNI-like superfamily protein</fullName>
    </recommendedName>
</protein>
<comment type="caution">
    <text evidence="1">The sequence shown here is derived from an EMBL/GenBank/DDBJ whole genome shotgun (WGS) entry which is preliminary data.</text>
</comment>
<reference evidence="1 2" key="1">
    <citation type="submission" date="2024-04" db="EMBL/GenBank/DDBJ databases">
        <title>Genome assembly C_amara_ONT_v2.</title>
        <authorList>
            <person name="Yant L."/>
            <person name="Moore C."/>
            <person name="Slenker M."/>
        </authorList>
    </citation>
    <scope>NUCLEOTIDE SEQUENCE [LARGE SCALE GENOMIC DNA]</scope>
    <source>
        <tissue evidence="1">Leaf</tissue>
    </source>
</reference>
<dbReference type="SMART" id="SM00367">
    <property type="entry name" value="LRR_CC"/>
    <property type="match status" value="1"/>
</dbReference>
<gene>
    <name evidence="1" type="ORF">V5N11_015268</name>
</gene>
<dbReference type="EMBL" id="JBANAX010000566">
    <property type="protein sequence ID" value="KAL1203019.1"/>
    <property type="molecule type" value="Genomic_DNA"/>
</dbReference>